<proteinExistence type="inferred from homology"/>
<dbReference type="InterPro" id="IPR017972">
    <property type="entry name" value="Cyt_P450_CS"/>
</dbReference>
<gene>
    <name evidence="4" type="ORF">F0U60_31295</name>
</gene>
<dbReference type="InterPro" id="IPR002397">
    <property type="entry name" value="Cyt_P450_B"/>
</dbReference>
<evidence type="ECO:0000313" key="5">
    <source>
        <dbReference type="Proteomes" id="UP001611383"/>
    </source>
</evidence>
<evidence type="ECO:0000256" key="3">
    <source>
        <dbReference type="SAM" id="MobiDB-lite"/>
    </source>
</evidence>
<dbReference type="PANTHER" id="PTHR46696">
    <property type="entry name" value="P450, PUTATIVE (EUROFUNG)-RELATED"/>
    <property type="match status" value="1"/>
</dbReference>
<reference evidence="4 5" key="1">
    <citation type="submission" date="2019-08" db="EMBL/GenBank/DDBJ databases">
        <title>Archangium and Cystobacter genomes.</title>
        <authorList>
            <person name="Chen I.-C.K."/>
            <person name="Wielgoss S."/>
        </authorList>
    </citation>
    <scope>NUCLEOTIDE SEQUENCE [LARGE SCALE GENOMIC DNA]</scope>
    <source>
        <strain evidence="4 5">Cbm 6</strain>
    </source>
</reference>
<organism evidence="4 5">
    <name type="scientific">Archangium minus</name>
    <dbReference type="NCBI Taxonomy" id="83450"/>
    <lineage>
        <taxon>Bacteria</taxon>
        <taxon>Pseudomonadati</taxon>
        <taxon>Myxococcota</taxon>
        <taxon>Myxococcia</taxon>
        <taxon>Myxococcales</taxon>
        <taxon>Cystobacterineae</taxon>
        <taxon>Archangiaceae</taxon>
        <taxon>Archangium</taxon>
    </lineage>
</organism>
<dbReference type="RefSeq" id="WP_395805264.1">
    <property type="nucleotide sequence ID" value="NZ_CP043494.1"/>
</dbReference>
<dbReference type="PROSITE" id="PS00086">
    <property type="entry name" value="CYTOCHROME_P450"/>
    <property type="match status" value="1"/>
</dbReference>
<accession>A0ABY9WYA9</accession>
<keyword evidence="5" id="KW-1185">Reference proteome</keyword>
<evidence type="ECO:0000256" key="1">
    <source>
        <dbReference type="ARBA" id="ARBA00010617"/>
    </source>
</evidence>
<name>A0ABY9WYA9_9BACT</name>
<feature type="region of interest" description="Disordered" evidence="3">
    <location>
        <begin position="1"/>
        <end position="20"/>
    </location>
</feature>
<keyword evidence="2" id="KW-0479">Metal-binding</keyword>
<dbReference type="Pfam" id="PF00067">
    <property type="entry name" value="p450"/>
    <property type="match status" value="1"/>
</dbReference>
<dbReference type="Proteomes" id="UP001611383">
    <property type="component" value="Chromosome"/>
</dbReference>
<dbReference type="InterPro" id="IPR001128">
    <property type="entry name" value="Cyt_P450"/>
</dbReference>
<sequence length="419" mass="47042">MSANPTNPSETRPMAQFNPYAPGFDANPYPALEKLRTEAPISYWEQGRGWLVSRYEDAVAVLRDSKRFSPNRADWEFASVLGSAALIPELEELNKSGLFALNAQDHARVRKLVSPALTPRAIERLRPEIQAIVDEILDDVAAKGRLDVVNEFAERIPARVIGSMLKIPKGREELFQDFTNAVVKNFLPGLVAPEEQEILRRHIREGLTLVGETIDDRRRNPLENDILTTLIQTEEQGDKLNKQELLSLVSALIVGGFETTVHLIAFCVYNLLQRPEVLAQVKTEPELLKNLIEEVLRFDNFGKMGIARYTLEDVELGGVHIKKGQMLLLMLNSALRDESTFDKADVFDIRRNTNASIAFGHGAHYCIGANLARLEVQIAVGTLVRRFPELRLVKQPSFGPHPVIRRMEALEVDLRSPSA</sequence>
<keyword evidence="2" id="KW-0503">Monooxygenase</keyword>
<dbReference type="SUPFAM" id="SSF48264">
    <property type="entry name" value="Cytochrome P450"/>
    <property type="match status" value="1"/>
</dbReference>
<dbReference type="Gene3D" id="1.10.630.10">
    <property type="entry name" value="Cytochrome P450"/>
    <property type="match status" value="1"/>
</dbReference>
<protein>
    <submittedName>
        <fullName evidence="4">Cytochrome P450</fullName>
    </submittedName>
</protein>
<evidence type="ECO:0000313" key="4">
    <source>
        <dbReference type="EMBL" id="WNG48127.1"/>
    </source>
</evidence>
<dbReference type="EMBL" id="CP043494">
    <property type="protein sequence ID" value="WNG48127.1"/>
    <property type="molecule type" value="Genomic_DNA"/>
</dbReference>
<dbReference type="InterPro" id="IPR036396">
    <property type="entry name" value="Cyt_P450_sf"/>
</dbReference>
<keyword evidence="2" id="KW-0349">Heme</keyword>
<dbReference type="CDD" id="cd20630">
    <property type="entry name" value="P450_epoK-like"/>
    <property type="match status" value="1"/>
</dbReference>
<keyword evidence="2" id="KW-0560">Oxidoreductase</keyword>
<dbReference type="PRINTS" id="PR00385">
    <property type="entry name" value="P450"/>
</dbReference>
<comment type="similarity">
    <text evidence="1 2">Belongs to the cytochrome P450 family.</text>
</comment>
<dbReference type="PRINTS" id="PR00359">
    <property type="entry name" value="BP450"/>
</dbReference>
<dbReference type="PANTHER" id="PTHR46696:SF1">
    <property type="entry name" value="CYTOCHROME P450 YJIB-RELATED"/>
    <property type="match status" value="1"/>
</dbReference>
<feature type="compositionally biased region" description="Polar residues" evidence="3">
    <location>
        <begin position="1"/>
        <end position="10"/>
    </location>
</feature>
<evidence type="ECO:0000256" key="2">
    <source>
        <dbReference type="RuleBase" id="RU000461"/>
    </source>
</evidence>
<keyword evidence="2" id="KW-0408">Iron</keyword>